<dbReference type="PANTHER" id="PTHR24067">
    <property type="entry name" value="UBIQUITIN-CONJUGATING ENZYME E2"/>
    <property type="match status" value="1"/>
</dbReference>
<evidence type="ECO:0000259" key="2">
    <source>
        <dbReference type="PROSITE" id="PS50127"/>
    </source>
</evidence>
<dbReference type="AlphaFoldDB" id="A0A4P9Y9R8"/>
<dbReference type="Gene3D" id="3.10.110.10">
    <property type="entry name" value="Ubiquitin Conjugating Enzyme"/>
    <property type="match status" value="1"/>
</dbReference>
<proteinExistence type="predicted"/>
<dbReference type="SMART" id="SM00212">
    <property type="entry name" value="UBCc"/>
    <property type="match status" value="1"/>
</dbReference>
<feature type="domain" description="UBC core" evidence="2">
    <location>
        <begin position="1"/>
        <end position="143"/>
    </location>
</feature>
<protein>
    <submittedName>
        <fullName evidence="3">Ubiquitin-conjugating enzyme/RWD-like protein</fullName>
    </submittedName>
</protein>
<dbReference type="SUPFAM" id="SSF54495">
    <property type="entry name" value="UBC-like"/>
    <property type="match status" value="1"/>
</dbReference>
<dbReference type="CDD" id="cd23814">
    <property type="entry name" value="UEV_AKTIP"/>
    <property type="match status" value="1"/>
</dbReference>
<keyword evidence="4" id="KW-1185">Reference proteome</keyword>
<dbReference type="InterPro" id="IPR016135">
    <property type="entry name" value="UBQ-conjugating_enzyme/RWD"/>
</dbReference>
<sequence length="179" mass="20908">NLRNKNQCPRGMYVIPATDNIHVWYGVLFLHDGDYENAVFKFRLTIPESYPAQGPTLTFISDVFHPLVDPSGILSLRARFPIWRSKRDTLHHVLLYVKDIFRHATVAKLRQRDCPNHDALSMYQSQPSVYKELAQKSVQDSMKDSILFDNYPEENPIKLGRISESKHGRFLRSMHWCHL</sequence>
<dbReference type="OrthoDB" id="5596422at2759"/>
<dbReference type="PROSITE" id="PS50127">
    <property type="entry name" value="UBC_2"/>
    <property type="match status" value="1"/>
</dbReference>
<dbReference type="Pfam" id="PF00179">
    <property type="entry name" value="UQ_con"/>
    <property type="match status" value="1"/>
</dbReference>
<dbReference type="InterPro" id="IPR000608">
    <property type="entry name" value="UBC"/>
</dbReference>
<evidence type="ECO:0000256" key="1">
    <source>
        <dbReference type="ARBA" id="ARBA00022786"/>
    </source>
</evidence>
<dbReference type="Proteomes" id="UP000267251">
    <property type="component" value="Unassembled WGS sequence"/>
</dbReference>
<evidence type="ECO:0000313" key="3">
    <source>
        <dbReference type="EMBL" id="RKP14780.1"/>
    </source>
</evidence>
<dbReference type="EMBL" id="KZ987792">
    <property type="protein sequence ID" value="RKP14780.1"/>
    <property type="molecule type" value="Genomic_DNA"/>
</dbReference>
<dbReference type="InterPro" id="IPR050113">
    <property type="entry name" value="Ub_conjugating_enzyme"/>
</dbReference>
<reference evidence="4" key="1">
    <citation type="journal article" date="2018" name="Nat. Microbiol.">
        <title>Leveraging single-cell genomics to expand the fungal tree of life.</title>
        <authorList>
            <person name="Ahrendt S.R."/>
            <person name="Quandt C.A."/>
            <person name="Ciobanu D."/>
            <person name="Clum A."/>
            <person name="Salamov A."/>
            <person name="Andreopoulos B."/>
            <person name="Cheng J.F."/>
            <person name="Woyke T."/>
            <person name="Pelin A."/>
            <person name="Henrissat B."/>
            <person name="Reynolds N.K."/>
            <person name="Benny G.L."/>
            <person name="Smith M.E."/>
            <person name="James T.Y."/>
            <person name="Grigoriev I.V."/>
        </authorList>
    </citation>
    <scope>NUCLEOTIDE SEQUENCE [LARGE SCALE GENOMIC DNA]</scope>
</reference>
<keyword evidence="1" id="KW-0833">Ubl conjugation pathway</keyword>
<evidence type="ECO:0000313" key="4">
    <source>
        <dbReference type="Proteomes" id="UP000267251"/>
    </source>
</evidence>
<organism evidence="3 4">
    <name type="scientific">Piptocephalis cylindrospora</name>
    <dbReference type="NCBI Taxonomy" id="1907219"/>
    <lineage>
        <taxon>Eukaryota</taxon>
        <taxon>Fungi</taxon>
        <taxon>Fungi incertae sedis</taxon>
        <taxon>Zoopagomycota</taxon>
        <taxon>Zoopagomycotina</taxon>
        <taxon>Zoopagomycetes</taxon>
        <taxon>Zoopagales</taxon>
        <taxon>Piptocephalidaceae</taxon>
        <taxon>Piptocephalis</taxon>
    </lineage>
</organism>
<gene>
    <name evidence="3" type="ORF">BJ684DRAFT_8040</name>
</gene>
<accession>A0A4P9Y9R8</accession>
<name>A0A4P9Y9R8_9FUNG</name>
<feature type="non-terminal residue" evidence="3">
    <location>
        <position position="1"/>
    </location>
</feature>